<dbReference type="Gene3D" id="1.10.220.160">
    <property type="match status" value="1"/>
</dbReference>
<dbReference type="AlphaFoldDB" id="A0A1E4TKF5"/>
<dbReference type="GO" id="GO:0005634">
    <property type="term" value="C:nucleus"/>
    <property type="evidence" value="ECO:0007669"/>
    <property type="project" value="TreeGrafter"/>
</dbReference>
<dbReference type="PROSITE" id="PS50280">
    <property type="entry name" value="SET"/>
    <property type="match status" value="1"/>
</dbReference>
<dbReference type="SMART" id="SM00317">
    <property type="entry name" value="SET"/>
    <property type="match status" value="1"/>
</dbReference>
<dbReference type="Pfam" id="PF00856">
    <property type="entry name" value="SET"/>
    <property type="match status" value="1"/>
</dbReference>
<dbReference type="SUPFAM" id="SSF82199">
    <property type="entry name" value="SET domain"/>
    <property type="match status" value="1"/>
</dbReference>
<dbReference type="Gene3D" id="2.170.270.10">
    <property type="entry name" value="SET domain"/>
    <property type="match status" value="1"/>
</dbReference>
<dbReference type="PANTHER" id="PTHR12197:SF294">
    <property type="entry name" value="POTENTIAL PROTEIN LYSINE METHYLTRANSFERASE SET6"/>
    <property type="match status" value="1"/>
</dbReference>
<reference evidence="3" key="1">
    <citation type="submission" date="2016-02" db="EMBL/GenBank/DDBJ databases">
        <title>Comparative genomics of biotechnologically important yeasts.</title>
        <authorList>
            <consortium name="DOE Joint Genome Institute"/>
            <person name="Riley R."/>
            <person name="Haridas S."/>
            <person name="Wolfe K.H."/>
            <person name="Lopes M.R."/>
            <person name="Hittinger C.T."/>
            <person name="Goker M."/>
            <person name="Salamov A."/>
            <person name="Wisecaver J."/>
            <person name="Long T.M."/>
            <person name="Aerts A.L."/>
            <person name="Barry K."/>
            <person name="Choi C."/>
            <person name="Clum A."/>
            <person name="Coughlan A.Y."/>
            <person name="Deshpande S."/>
            <person name="Douglass A.P."/>
            <person name="Hanson S.J."/>
            <person name="Klenk H.-P."/>
            <person name="Labutti K."/>
            <person name="Lapidus A."/>
            <person name="Lindquist E."/>
            <person name="Lipzen A."/>
            <person name="Meier-Kolthoff J.P."/>
            <person name="Ohm R.A."/>
            <person name="Otillar R.P."/>
            <person name="Pangilinan J."/>
            <person name="Peng Y."/>
            <person name="Rokas A."/>
            <person name="Rosa C.A."/>
            <person name="Scheuner C."/>
            <person name="Sibirny A.A."/>
            <person name="Slot J.C."/>
            <person name="Stielow J.B."/>
            <person name="Sun H."/>
            <person name="Kurtzman C.P."/>
            <person name="Blackwell M."/>
            <person name="Jeffries T.W."/>
            <person name="Grigoriev I.V."/>
        </authorList>
    </citation>
    <scope>NUCLEOTIDE SEQUENCE [LARGE SCALE GENOMIC DNA]</scope>
    <source>
        <strain evidence="3">NRRL Y-17796</strain>
    </source>
</reference>
<dbReference type="Gene3D" id="6.10.140.2220">
    <property type="match status" value="1"/>
</dbReference>
<dbReference type="InterPro" id="IPR050869">
    <property type="entry name" value="H3K4_H4K5_MeTrfase"/>
</dbReference>
<dbReference type="Proteomes" id="UP000095023">
    <property type="component" value="Unassembled WGS sequence"/>
</dbReference>
<accession>A0A1E4TKF5</accession>
<proteinExistence type="predicted"/>
<dbReference type="EMBL" id="KV453841">
    <property type="protein sequence ID" value="ODV92217.1"/>
    <property type="molecule type" value="Genomic_DNA"/>
</dbReference>
<keyword evidence="3" id="KW-1185">Reference proteome</keyword>
<protein>
    <recommendedName>
        <fullName evidence="1">SET domain-containing protein</fullName>
    </recommendedName>
</protein>
<feature type="domain" description="SET" evidence="1">
    <location>
        <begin position="2"/>
        <end position="282"/>
    </location>
</feature>
<sequence length="313" mass="35309">MKFCEIRESATGGRGVFATQAIPRDTVVHSEQVPYASIIFKPFRNETCAYCFKWNSNRNMPVCAAIPGIRFCSTQCIEAWYLQYNYCGYLTSAIDSIVRYYNAHKDMRGEAAAPYLWDALETDQAPSLDLDETACNMAIYAASVLTRECVPTDDAQHQVEQACKLQSSLTELLQAIPEILQTYQGAFQILVRTIKKQPELTDKVTKEKVCYYFGIEAVNAFGIWEQPLFSDSECLGSAVYPEASFFNHSCDPNCGKSFIGSALVITTARDIPSDSELFIAYGSHKLPEDRDERVDYLQKRWFFTCQCPKCATT</sequence>
<dbReference type="OrthoDB" id="1028014at2759"/>
<evidence type="ECO:0000259" key="1">
    <source>
        <dbReference type="PROSITE" id="PS50280"/>
    </source>
</evidence>
<evidence type="ECO:0000313" key="3">
    <source>
        <dbReference type="Proteomes" id="UP000095023"/>
    </source>
</evidence>
<dbReference type="InterPro" id="IPR046341">
    <property type="entry name" value="SET_dom_sf"/>
</dbReference>
<name>A0A1E4TKF5_9ASCO</name>
<evidence type="ECO:0000313" key="2">
    <source>
        <dbReference type="EMBL" id="ODV92217.1"/>
    </source>
</evidence>
<dbReference type="InterPro" id="IPR001214">
    <property type="entry name" value="SET_dom"/>
</dbReference>
<organism evidence="2 3">
    <name type="scientific">Tortispora caseinolytica NRRL Y-17796</name>
    <dbReference type="NCBI Taxonomy" id="767744"/>
    <lineage>
        <taxon>Eukaryota</taxon>
        <taxon>Fungi</taxon>
        <taxon>Dikarya</taxon>
        <taxon>Ascomycota</taxon>
        <taxon>Saccharomycotina</taxon>
        <taxon>Trigonopsidomycetes</taxon>
        <taxon>Trigonopsidales</taxon>
        <taxon>Trigonopsidaceae</taxon>
        <taxon>Tortispora</taxon>
    </lineage>
</organism>
<gene>
    <name evidence="2" type="ORF">CANCADRAFT_805</name>
</gene>
<dbReference type="PANTHER" id="PTHR12197">
    <property type="entry name" value="HISTONE-LYSINE N-METHYLTRANSFERASE SMYD"/>
    <property type="match status" value="1"/>
</dbReference>